<evidence type="ECO:0000313" key="7">
    <source>
        <dbReference type="Proteomes" id="UP001155128"/>
    </source>
</evidence>
<proteinExistence type="predicted"/>
<protein>
    <submittedName>
        <fullName evidence="6">MAPEG family protein</fullName>
    </submittedName>
</protein>
<evidence type="ECO:0000256" key="1">
    <source>
        <dbReference type="ARBA" id="ARBA00004370"/>
    </source>
</evidence>
<reference evidence="6" key="1">
    <citation type="submission" date="2022-06" db="EMBL/GenBank/DDBJ databases">
        <title>Sphingomicrobium sedimins sp. nov., a marine bacterium isolated from tidal flat.</title>
        <authorList>
            <person name="Kim C.-H."/>
            <person name="Yoo Y."/>
            <person name="Kim J.-J."/>
        </authorList>
    </citation>
    <scope>NUCLEOTIDE SEQUENCE</scope>
    <source>
        <strain evidence="6">GRR-S6-50</strain>
    </source>
</reference>
<dbReference type="GO" id="GO:0016020">
    <property type="term" value="C:membrane"/>
    <property type="evidence" value="ECO:0007669"/>
    <property type="project" value="UniProtKB-SubCell"/>
</dbReference>
<keyword evidence="4 5" id="KW-0472">Membrane</keyword>
<dbReference type="EMBL" id="JAMSHT010000001">
    <property type="protein sequence ID" value="MCM8556819.1"/>
    <property type="molecule type" value="Genomic_DNA"/>
</dbReference>
<dbReference type="AlphaFoldDB" id="A0A9X2EJP2"/>
<keyword evidence="3 5" id="KW-1133">Transmembrane helix</keyword>
<comment type="caution">
    <text evidence="6">The sequence shown here is derived from an EMBL/GenBank/DDBJ whole genome shotgun (WGS) entry which is preliminary data.</text>
</comment>
<dbReference type="InterPro" id="IPR023352">
    <property type="entry name" value="MAPEG-like_dom_sf"/>
</dbReference>
<dbReference type="Proteomes" id="UP001155128">
    <property type="component" value="Unassembled WGS sequence"/>
</dbReference>
<organism evidence="6 7">
    <name type="scientific">Sphingomicrobium sediminis</name>
    <dbReference type="NCBI Taxonomy" id="2950949"/>
    <lineage>
        <taxon>Bacteria</taxon>
        <taxon>Pseudomonadati</taxon>
        <taxon>Pseudomonadota</taxon>
        <taxon>Alphaproteobacteria</taxon>
        <taxon>Sphingomonadales</taxon>
        <taxon>Sphingomonadaceae</taxon>
        <taxon>Sphingomicrobium</taxon>
    </lineage>
</organism>
<sequence length="143" mass="16051">MKLLLQPLAVLAIWTMIVWAWLYATRMTALKKAGIDLKGRHGTKGGDLDGVLPDKTQWVAHNYNHLLEQPPLFYAVVIALAMLGDMSEPTRMIAWAYVGLRIAHSLVQILWNRALVRWALFMLASIGLFLLCLRLLAGVFIVA</sequence>
<evidence type="ECO:0000256" key="4">
    <source>
        <dbReference type="ARBA" id="ARBA00023136"/>
    </source>
</evidence>
<accession>A0A9X2EJP2</accession>
<keyword evidence="7" id="KW-1185">Reference proteome</keyword>
<dbReference type="InterPro" id="IPR001129">
    <property type="entry name" value="Membr-assoc_MAPEG"/>
</dbReference>
<dbReference type="SUPFAM" id="SSF161084">
    <property type="entry name" value="MAPEG domain-like"/>
    <property type="match status" value="1"/>
</dbReference>
<dbReference type="Gene3D" id="1.20.120.550">
    <property type="entry name" value="Membrane associated eicosanoid/glutathione metabolism-like domain"/>
    <property type="match status" value="1"/>
</dbReference>
<evidence type="ECO:0000256" key="3">
    <source>
        <dbReference type="ARBA" id="ARBA00022989"/>
    </source>
</evidence>
<feature type="transmembrane region" description="Helical" evidence="5">
    <location>
        <begin position="6"/>
        <end position="24"/>
    </location>
</feature>
<keyword evidence="2 5" id="KW-0812">Transmembrane</keyword>
<comment type="subcellular location">
    <subcellularLocation>
        <location evidence="1">Membrane</location>
    </subcellularLocation>
</comment>
<gene>
    <name evidence="6" type="ORF">NDO55_03180</name>
</gene>
<evidence type="ECO:0000256" key="5">
    <source>
        <dbReference type="SAM" id="Phobius"/>
    </source>
</evidence>
<evidence type="ECO:0000313" key="6">
    <source>
        <dbReference type="EMBL" id="MCM8556819.1"/>
    </source>
</evidence>
<name>A0A9X2EJP2_9SPHN</name>
<dbReference type="RefSeq" id="WP_252112347.1">
    <property type="nucleotide sequence ID" value="NZ_JAMSHT010000001.1"/>
</dbReference>
<dbReference type="Pfam" id="PF01124">
    <property type="entry name" value="MAPEG"/>
    <property type="match status" value="1"/>
</dbReference>
<feature type="transmembrane region" description="Helical" evidence="5">
    <location>
        <begin position="118"/>
        <end position="142"/>
    </location>
</feature>
<evidence type="ECO:0000256" key="2">
    <source>
        <dbReference type="ARBA" id="ARBA00022692"/>
    </source>
</evidence>